<protein>
    <recommendedName>
        <fullName evidence="3">Lccl domain-containing protein</fullName>
    </recommendedName>
</protein>
<evidence type="ECO:0008006" key="3">
    <source>
        <dbReference type="Google" id="ProtNLM"/>
    </source>
</evidence>
<organism evidence="1 2">
    <name type="scientific">Byssothecium circinans</name>
    <dbReference type="NCBI Taxonomy" id="147558"/>
    <lineage>
        <taxon>Eukaryota</taxon>
        <taxon>Fungi</taxon>
        <taxon>Dikarya</taxon>
        <taxon>Ascomycota</taxon>
        <taxon>Pezizomycotina</taxon>
        <taxon>Dothideomycetes</taxon>
        <taxon>Pleosporomycetidae</taxon>
        <taxon>Pleosporales</taxon>
        <taxon>Massarineae</taxon>
        <taxon>Massarinaceae</taxon>
        <taxon>Byssothecium</taxon>
    </lineage>
</organism>
<gene>
    <name evidence="1" type="ORF">CC80DRAFT_467944</name>
</gene>
<proteinExistence type="predicted"/>
<accession>A0A6A5U507</accession>
<evidence type="ECO:0000313" key="2">
    <source>
        <dbReference type="Proteomes" id="UP000800035"/>
    </source>
</evidence>
<dbReference type="OrthoDB" id="425354at2759"/>
<reference evidence="1" key="1">
    <citation type="journal article" date="2020" name="Stud. Mycol.">
        <title>101 Dothideomycetes genomes: a test case for predicting lifestyles and emergence of pathogens.</title>
        <authorList>
            <person name="Haridas S."/>
            <person name="Albert R."/>
            <person name="Binder M."/>
            <person name="Bloem J."/>
            <person name="Labutti K."/>
            <person name="Salamov A."/>
            <person name="Andreopoulos B."/>
            <person name="Baker S."/>
            <person name="Barry K."/>
            <person name="Bills G."/>
            <person name="Bluhm B."/>
            <person name="Cannon C."/>
            <person name="Castanera R."/>
            <person name="Culley D."/>
            <person name="Daum C."/>
            <person name="Ezra D."/>
            <person name="Gonzalez J."/>
            <person name="Henrissat B."/>
            <person name="Kuo A."/>
            <person name="Liang C."/>
            <person name="Lipzen A."/>
            <person name="Lutzoni F."/>
            <person name="Magnuson J."/>
            <person name="Mondo S."/>
            <person name="Nolan M."/>
            <person name="Ohm R."/>
            <person name="Pangilinan J."/>
            <person name="Park H.-J."/>
            <person name="Ramirez L."/>
            <person name="Alfaro M."/>
            <person name="Sun H."/>
            <person name="Tritt A."/>
            <person name="Yoshinaga Y."/>
            <person name="Zwiers L.-H."/>
            <person name="Turgeon B."/>
            <person name="Goodwin S."/>
            <person name="Spatafora J."/>
            <person name="Crous P."/>
            <person name="Grigoriev I."/>
        </authorList>
    </citation>
    <scope>NUCLEOTIDE SEQUENCE</scope>
    <source>
        <strain evidence="1">CBS 675.92</strain>
    </source>
</reference>
<dbReference type="Proteomes" id="UP000800035">
    <property type="component" value="Unassembled WGS sequence"/>
</dbReference>
<dbReference type="AlphaFoldDB" id="A0A6A5U507"/>
<keyword evidence="2" id="KW-1185">Reference proteome</keyword>
<sequence>MAAPANKTIKDLNGKWVMNRKFSDPSEPVLALQGVSWLTRKAVGLATVTQSIRQQNKTTDEESGTIHIDIDQTATGSIKGTSEHRTLDWTPRPHSDWLFGDVMGKSRFSTIAKVLEDAREKGGNVESDARFLTTGWLPETLAGDVVESWVVNEKAKWTVWQIWGFAEVEGARWLVRRYAVRRTDREEVVLSRMAYEWVGEV</sequence>
<dbReference type="PANTHER" id="PTHR38115:SF1">
    <property type="entry name" value="LIPOCALIN-LIKE DOMAIN-CONTAINING PROTEIN"/>
    <property type="match status" value="1"/>
</dbReference>
<dbReference type="PANTHER" id="PTHR38115">
    <property type="entry name" value="LIPOCALIN-LIKE DOMAIN-CONTAINING PROTEIN"/>
    <property type="match status" value="1"/>
</dbReference>
<name>A0A6A5U507_9PLEO</name>
<dbReference type="EMBL" id="ML976985">
    <property type="protein sequence ID" value="KAF1959400.1"/>
    <property type="molecule type" value="Genomic_DNA"/>
</dbReference>
<evidence type="ECO:0000313" key="1">
    <source>
        <dbReference type="EMBL" id="KAF1959400.1"/>
    </source>
</evidence>
<dbReference type="InterPro" id="IPR053037">
    <property type="entry name" value="Pericyclase_pydY-like"/>
</dbReference>